<evidence type="ECO:0000313" key="2">
    <source>
        <dbReference type="EMBL" id="GLZ80582.1"/>
    </source>
</evidence>
<protein>
    <submittedName>
        <fullName evidence="2">Uncharacterized protein</fullName>
    </submittedName>
</protein>
<keyword evidence="3" id="KW-1185">Reference proteome</keyword>
<dbReference type="AlphaFoldDB" id="A0A9W6SRL6"/>
<feature type="transmembrane region" description="Helical" evidence="1">
    <location>
        <begin position="14"/>
        <end position="35"/>
    </location>
</feature>
<evidence type="ECO:0000313" key="3">
    <source>
        <dbReference type="Proteomes" id="UP001165079"/>
    </source>
</evidence>
<reference evidence="2" key="1">
    <citation type="submission" date="2023-03" db="EMBL/GenBank/DDBJ databases">
        <title>Actinorhabdospora filicis NBRC 111898.</title>
        <authorList>
            <person name="Ichikawa N."/>
            <person name="Sato H."/>
            <person name="Tonouchi N."/>
        </authorList>
    </citation>
    <scope>NUCLEOTIDE SEQUENCE</scope>
    <source>
        <strain evidence="2">NBRC 111898</strain>
    </source>
</reference>
<dbReference type="Proteomes" id="UP001165079">
    <property type="component" value="Unassembled WGS sequence"/>
</dbReference>
<gene>
    <name evidence="2" type="ORF">Afil01_53890</name>
</gene>
<evidence type="ECO:0000256" key="1">
    <source>
        <dbReference type="SAM" id="Phobius"/>
    </source>
</evidence>
<keyword evidence="1" id="KW-0472">Membrane</keyword>
<keyword evidence="1" id="KW-1133">Transmembrane helix</keyword>
<organism evidence="2 3">
    <name type="scientific">Actinorhabdospora filicis</name>
    <dbReference type="NCBI Taxonomy" id="1785913"/>
    <lineage>
        <taxon>Bacteria</taxon>
        <taxon>Bacillati</taxon>
        <taxon>Actinomycetota</taxon>
        <taxon>Actinomycetes</taxon>
        <taxon>Micromonosporales</taxon>
        <taxon>Micromonosporaceae</taxon>
        <taxon>Actinorhabdospora</taxon>
    </lineage>
</organism>
<accession>A0A9W6SRL6</accession>
<feature type="transmembrane region" description="Helical" evidence="1">
    <location>
        <begin position="41"/>
        <end position="65"/>
    </location>
</feature>
<keyword evidence="1" id="KW-0812">Transmembrane</keyword>
<sequence>MTRLRAGVASVKDLLAGFWWMIAGATGGGFFYGLYVGEYRLVSGLVGAAAVGAGVAALFVAAGFAAGLREPGSARVDAGERP</sequence>
<name>A0A9W6SRL6_9ACTN</name>
<dbReference type="EMBL" id="BSTX01000004">
    <property type="protein sequence ID" value="GLZ80582.1"/>
    <property type="molecule type" value="Genomic_DNA"/>
</dbReference>
<proteinExistence type="predicted"/>
<comment type="caution">
    <text evidence="2">The sequence shown here is derived from an EMBL/GenBank/DDBJ whole genome shotgun (WGS) entry which is preliminary data.</text>
</comment>